<proteinExistence type="predicted"/>
<dbReference type="EMBL" id="BMXL01000008">
    <property type="protein sequence ID" value="GHD24649.1"/>
    <property type="molecule type" value="Genomic_DNA"/>
</dbReference>
<organism evidence="2 3">
    <name type="scientific">Nocardiopsis kunsanensis</name>
    <dbReference type="NCBI Taxonomy" id="141693"/>
    <lineage>
        <taxon>Bacteria</taxon>
        <taxon>Bacillati</taxon>
        <taxon>Actinomycetota</taxon>
        <taxon>Actinomycetes</taxon>
        <taxon>Streptosporangiales</taxon>
        <taxon>Nocardiopsidaceae</taxon>
        <taxon>Nocardiopsis</taxon>
    </lineage>
</organism>
<dbReference type="AlphaFoldDB" id="A0A919CGZ9"/>
<keyword evidence="3" id="KW-1185">Reference proteome</keyword>
<sequence>MSLRAIGALVIVAALIGGGLEVGDVAVPHMSTSRLIVLAAAGAALLAIGVAVERPSRRCPADHHHGKVYMNVRLSLDPRERIHPGKSRSDGEDP</sequence>
<keyword evidence="1" id="KW-0812">Transmembrane</keyword>
<keyword evidence="1" id="KW-1133">Transmembrane helix</keyword>
<gene>
    <name evidence="2" type="ORF">GCM10007147_20960</name>
</gene>
<protein>
    <submittedName>
        <fullName evidence="2">Uncharacterized protein</fullName>
    </submittedName>
</protein>
<accession>A0A919CGZ9</accession>
<evidence type="ECO:0000256" key="1">
    <source>
        <dbReference type="SAM" id="Phobius"/>
    </source>
</evidence>
<dbReference type="Proteomes" id="UP000654947">
    <property type="component" value="Unassembled WGS sequence"/>
</dbReference>
<keyword evidence="1" id="KW-0472">Membrane</keyword>
<dbReference type="RefSeq" id="WP_017577153.1">
    <property type="nucleotide sequence ID" value="NZ_BMXL01000008.1"/>
</dbReference>
<evidence type="ECO:0000313" key="3">
    <source>
        <dbReference type="Proteomes" id="UP000654947"/>
    </source>
</evidence>
<comment type="caution">
    <text evidence="2">The sequence shown here is derived from an EMBL/GenBank/DDBJ whole genome shotgun (WGS) entry which is preliminary data.</text>
</comment>
<name>A0A919CGZ9_9ACTN</name>
<reference evidence="2 3" key="1">
    <citation type="journal article" date="2014" name="Int. J. Syst. Evol. Microbiol.">
        <title>Complete genome sequence of Corynebacterium casei LMG S-19264T (=DSM 44701T), isolated from a smear-ripened cheese.</title>
        <authorList>
            <consortium name="US DOE Joint Genome Institute (JGI-PGF)"/>
            <person name="Walter F."/>
            <person name="Albersmeier A."/>
            <person name="Kalinowski J."/>
            <person name="Ruckert C."/>
        </authorList>
    </citation>
    <scope>NUCLEOTIDE SEQUENCE [LARGE SCALE GENOMIC DNA]</scope>
    <source>
        <strain evidence="2 3">KCTC 19473</strain>
    </source>
</reference>
<feature type="transmembrane region" description="Helical" evidence="1">
    <location>
        <begin position="33"/>
        <end position="52"/>
    </location>
</feature>
<evidence type="ECO:0000313" key="2">
    <source>
        <dbReference type="EMBL" id="GHD24649.1"/>
    </source>
</evidence>